<comment type="subcellular location">
    <subcellularLocation>
        <location evidence="3">Plastid</location>
        <location evidence="3">Chloroplast</location>
    </subcellularLocation>
</comment>
<comment type="caution">
    <text evidence="16">The sequence shown here is derived from an EMBL/GenBank/DDBJ whole genome shotgun (WGS) entry which is preliminary data.</text>
</comment>
<evidence type="ECO:0000313" key="16">
    <source>
        <dbReference type="EMBL" id="KAG5584194.1"/>
    </source>
</evidence>
<dbReference type="GO" id="GO:0006565">
    <property type="term" value="P:L-serine catabolic process"/>
    <property type="evidence" value="ECO:0007669"/>
    <property type="project" value="TreeGrafter"/>
</dbReference>
<dbReference type="InterPro" id="IPR050147">
    <property type="entry name" value="Ser/Thr_Dehydratase"/>
</dbReference>
<keyword evidence="13 14" id="KW-0100">Branched-chain amino acid biosynthesis</keyword>
<evidence type="ECO:0000256" key="9">
    <source>
        <dbReference type="ARBA" id="ARBA00022640"/>
    </source>
</evidence>
<evidence type="ECO:0000259" key="15">
    <source>
        <dbReference type="PROSITE" id="PS51672"/>
    </source>
</evidence>
<dbReference type="Gene3D" id="3.40.1020.10">
    <property type="entry name" value="Biosynthetic Threonine Deaminase, Domain 3"/>
    <property type="match status" value="1"/>
</dbReference>
<proteinExistence type="inferred from homology"/>
<keyword evidence="11 14" id="KW-0663">Pyridoxal phosphate</keyword>
<evidence type="ECO:0000256" key="3">
    <source>
        <dbReference type="ARBA" id="ARBA00004229"/>
    </source>
</evidence>
<evidence type="ECO:0000256" key="2">
    <source>
        <dbReference type="ARBA" id="ARBA00001933"/>
    </source>
</evidence>
<evidence type="ECO:0000256" key="5">
    <source>
        <dbReference type="ARBA" id="ARBA00010869"/>
    </source>
</evidence>
<dbReference type="GO" id="GO:0003941">
    <property type="term" value="F:L-serine ammonia-lyase activity"/>
    <property type="evidence" value="ECO:0007669"/>
    <property type="project" value="UniProtKB-ARBA"/>
</dbReference>
<organism evidence="16 17">
    <name type="scientific">Solanum commersonii</name>
    <name type="common">Commerson's wild potato</name>
    <name type="synonym">Commerson's nightshade</name>
    <dbReference type="NCBI Taxonomy" id="4109"/>
    <lineage>
        <taxon>Eukaryota</taxon>
        <taxon>Viridiplantae</taxon>
        <taxon>Streptophyta</taxon>
        <taxon>Embryophyta</taxon>
        <taxon>Tracheophyta</taxon>
        <taxon>Spermatophyta</taxon>
        <taxon>Magnoliopsida</taxon>
        <taxon>eudicotyledons</taxon>
        <taxon>Gunneridae</taxon>
        <taxon>Pentapetalae</taxon>
        <taxon>asterids</taxon>
        <taxon>lamiids</taxon>
        <taxon>Solanales</taxon>
        <taxon>Solanaceae</taxon>
        <taxon>Solanoideae</taxon>
        <taxon>Solaneae</taxon>
        <taxon>Solanum</taxon>
    </lineage>
</organism>
<keyword evidence="8 14" id="KW-0412">Isoleucine biosynthesis</keyword>
<dbReference type="OrthoDB" id="4418812at2759"/>
<dbReference type="Gene3D" id="3.40.50.1100">
    <property type="match status" value="2"/>
</dbReference>
<dbReference type="GO" id="GO:0006567">
    <property type="term" value="P:L-threonine catabolic process"/>
    <property type="evidence" value="ECO:0007669"/>
    <property type="project" value="TreeGrafter"/>
</dbReference>
<dbReference type="EMBL" id="JACXVP010000009">
    <property type="protein sequence ID" value="KAG5584194.1"/>
    <property type="molecule type" value="Genomic_DNA"/>
</dbReference>
<protein>
    <recommendedName>
        <fullName evidence="14">Threonine dehydratase</fullName>
        <ecNumber evidence="14">4.3.1.19</ecNumber>
    </recommendedName>
    <alternativeName>
        <fullName evidence="14">Threonine deaminase</fullName>
    </alternativeName>
</protein>
<evidence type="ECO:0000256" key="10">
    <source>
        <dbReference type="ARBA" id="ARBA00022737"/>
    </source>
</evidence>
<keyword evidence="7 14" id="KW-0028">Amino-acid biosynthesis</keyword>
<dbReference type="Proteomes" id="UP000824120">
    <property type="component" value="Chromosome 9"/>
</dbReference>
<sequence>MEFLCLAPTHSFSTNPKSTKNISIDRTSTTGRIMKMYQNMRGSTVRPSALPLKMSRIVTVPDISAPVVSTPAILPKVDPGELVVNNPTGGDPDELIQYLVDILASPVYDVAIESPLELAKKLSTRLGVNFYIKREDKQSVFSFKLRGAYNMMSNLSKEELAKGVITASAGNHAQGVALAGERLKCKSTIVMPETTPQIKVDAVRNLGGHVILHGQTFDEAQTYALKLSENDGLKYIPPFDDPGVIKGQGTIGTEINRQLKDIHAVFVPVGGGGLISGVAAFFKQIAPNTKIIGVEPYGAASMTLSLHEGHRVKLENVDTFADGVAVALVGEYTFAKCQELIDGMVLVRNDGISAAIEDVYDEGRNILETSGAVAIAGAAAYCEFYQIKNENIVAIASGANMDFSKLHKVTELAGLGADKEALLATFMIEQQGSFKTFVELVGSLKFTELTYRFTSERKNALILYRVDVEEKSDLEEMIEKLNSSDMSTLNLSHNELAVDYLKHLIGGSANISDEIFCEFTLPEKVGTLSTFIEAFSPRWNITLCRYRDQGDINGNVLMGFQVPQSEMDEFKSQANGLGYPYNLDNFNEAFNIVVAE</sequence>
<comment type="similarity">
    <text evidence="5 14">Belongs to the serine/threonine dehydratase family.</text>
</comment>
<dbReference type="InterPro" id="IPR000634">
    <property type="entry name" value="Ser/Thr_deHydtase_PyrdxlP-BS"/>
</dbReference>
<evidence type="ECO:0000256" key="14">
    <source>
        <dbReference type="RuleBase" id="RU362012"/>
    </source>
</evidence>
<dbReference type="PANTHER" id="PTHR48078">
    <property type="entry name" value="THREONINE DEHYDRATASE, MITOCHONDRIAL-RELATED"/>
    <property type="match status" value="1"/>
</dbReference>
<dbReference type="PANTHER" id="PTHR48078:SF10">
    <property type="entry name" value="THREONINE DEHYDRATASE 2 BIOSYNTHETIC, CHLOROPLASTIC"/>
    <property type="match status" value="1"/>
</dbReference>
<name>A0A9J5X8N1_SOLCO</name>
<evidence type="ECO:0000256" key="11">
    <source>
        <dbReference type="ARBA" id="ARBA00022898"/>
    </source>
</evidence>
<keyword evidence="12 14" id="KW-0456">Lyase</keyword>
<dbReference type="FunFam" id="3.40.50.1100:FF:000005">
    <property type="entry name" value="Threonine dehydratase catabolic"/>
    <property type="match status" value="1"/>
</dbReference>
<dbReference type="CDD" id="cd01562">
    <property type="entry name" value="Thr-dehyd"/>
    <property type="match status" value="1"/>
</dbReference>
<dbReference type="AlphaFoldDB" id="A0A9J5X8N1"/>
<dbReference type="Pfam" id="PF00585">
    <property type="entry name" value="Thr_dehydrat_C"/>
    <property type="match status" value="2"/>
</dbReference>
<comment type="pathway">
    <text evidence="4 14">Amino-acid biosynthesis; L-isoleucine biosynthesis; 2-oxobutanoate from L-threonine: step 1/1.</text>
</comment>
<comment type="cofactor">
    <cofactor evidence="2 14">
        <name>pyridoxal 5'-phosphate</name>
        <dbReference type="ChEBI" id="CHEBI:597326"/>
    </cofactor>
</comment>
<accession>A0A9J5X8N1</accession>
<evidence type="ECO:0000256" key="12">
    <source>
        <dbReference type="ARBA" id="ARBA00023239"/>
    </source>
</evidence>
<dbReference type="GO" id="GO:0009507">
    <property type="term" value="C:chloroplast"/>
    <property type="evidence" value="ECO:0007669"/>
    <property type="project" value="UniProtKB-SubCell"/>
</dbReference>
<gene>
    <name evidence="16" type="ORF">H5410_044628</name>
</gene>
<dbReference type="NCBIfam" id="NF006674">
    <property type="entry name" value="PRK09224.1"/>
    <property type="match status" value="1"/>
</dbReference>
<evidence type="ECO:0000256" key="8">
    <source>
        <dbReference type="ARBA" id="ARBA00022624"/>
    </source>
</evidence>
<evidence type="ECO:0000256" key="6">
    <source>
        <dbReference type="ARBA" id="ARBA00022528"/>
    </source>
</evidence>
<feature type="domain" description="ACT-like" evidence="15">
    <location>
        <begin position="515"/>
        <end position="586"/>
    </location>
</feature>
<dbReference type="Pfam" id="PF00291">
    <property type="entry name" value="PALP"/>
    <property type="match status" value="1"/>
</dbReference>
<evidence type="ECO:0000256" key="7">
    <source>
        <dbReference type="ARBA" id="ARBA00022605"/>
    </source>
</evidence>
<evidence type="ECO:0000256" key="4">
    <source>
        <dbReference type="ARBA" id="ARBA00004810"/>
    </source>
</evidence>
<dbReference type="SUPFAM" id="SSF55021">
    <property type="entry name" value="ACT-like"/>
    <property type="match status" value="2"/>
</dbReference>
<dbReference type="PROSITE" id="PS51672">
    <property type="entry name" value="ACT_LIKE"/>
    <property type="match status" value="2"/>
</dbReference>
<dbReference type="CDD" id="cd04907">
    <property type="entry name" value="ACT_ThrD-I_2"/>
    <property type="match status" value="1"/>
</dbReference>
<dbReference type="GO" id="GO:0009097">
    <property type="term" value="P:isoleucine biosynthetic process"/>
    <property type="evidence" value="ECO:0007669"/>
    <property type="project" value="UniProtKB-UniRule"/>
</dbReference>
<dbReference type="SUPFAM" id="SSF53686">
    <property type="entry name" value="Tryptophan synthase beta subunit-like PLP-dependent enzymes"/>
    <property type="match status" value="1"/>
</dbReference>
<dbReference type="NCBIfam" id="TIGR01124">
    <property type="entry name" value="ilvA_2Cterm"/>
    <property type="match status" value="1"/>
</dbReference>
<evidence type="ECO:0000256" key="13">
    <source>
        <dbReference type="ARBA" id="ARBA00023304"/>
    </source>
</evidence>
<dbReference type="InterPro" id="IPR005787">
    <property type="entry name" value="Thr_deHydtase_biosynth"/>
</dbReference>
<dbReference type="InterPro" id="IPR001721">
    <property type="entry name" value="TD_ACT-like"/>
</dbReference>
<reference evidence="16 17" key="1">
    <citation type="submission" date="2020-09" db="EMBL/GenBank/DDBJ databases">
        <title>De no assembly of potato wild relative species, Solanum commersonii.</title>
        <authorList>
            <person name="Cho K."/>
        </authorList>
    </citation>
    <scope>NUCLEOTIDE SEQUENCE [LARGE SCALE GENOMIC DNA]</scope>
    <source>
        <strain evidence="16">LZ3.2</strain>
        <tissue evidence="16">Leaf</tissue>
    </source>
</reference>
<dbReference type="InterPro" id="IPR001926">
    <property type="entry name" value="TrpB-like_PALP"/>
</dbReference>
<keyword evidence="17" id="KW-1185">Reference proteome</keyword>
<dbReference type="GO" id="GO:0030170">
    <property type="term" value="F:pyridoxal phosphate binding"/>
    <property type="evidence" value="ECO:0007669"/>
    <property type="project" value="InterPro"/>
</dbReference>
<keyword evidence="9" id="KW-0934">Plastid</keyword>
<dbReference type="PROSITE" id="PS00165">
    <property type="entry name" value="DEHYDRATASE_SER_THR"/>
    <property type="match status" value="1"/>
</dbReference>
<dbReference type="InterPro" id="IPR036052">
    <property type="entry name" value="TrpB-like_PALP_sf"/>
</dbReference>
<dbReference type="EC" id="4.3.1.19" evidence="14"/>
<evidence type="ECO:0000313" key="17">
    <source>
        <dbReference type="Proteomes" id="UP000824120"/>
    </source>
</evidence>
<keyword evidence="10" id="KW-0677">Repeat</keyword>
<comment type="catalytic activity">
    <reaction evidence="1 14">
        <text>L-threonine = 2-oxobutanoate + NH4(+)</text>
        <dbReference type="Rhea" id="RHEA:22108"/>
        <dbReference type="ChEBI" id="CHEBI:16763"/>
        <dbReference type="ChEBI" id="CHEBI:28938"/>
        <dbReference type="ChEBI" id="CHEBI:57926"/>
        <dbReference type="EC" id="4.3.1.19"/>
    </reaction>
</comment>
<feature type="domain" description="ACT-like" evidence="15">
    <location>
        <begin position="421"/>
        <end position="493"/>
    </location>
</feature>
<evidence type="ECO:0000256" key="1">
    <source>
        <dbReference type="ARBA" id="ARBA00001274"/>
    </source>
</evidence>
<dbReference type="GO" id="GO:0004794">
    <property type="term" value="F:threonine deaminase activity"/>
    <property type="evidence" value="ECO:0007669"/>
    <property type="project" value="UniProtKB-UniRule"/>
</dbReference>
<dbReference type="InterPro" id="IPR038110">
    <property type="entry name" value="TD_ACT-like_sf"/>
</dbReference>
<keyword evidence="6" id="KW-0150">Chloroplast</keyword>
<dbReference type="InterPro" id="IPR045865">
    <property type="entry name" value="ACT-like_dom_sf"/>
</dbReference>
<dbReference type="FunFam" id="3.40.1020.10:FF:000003">
    <property type="entry name" value="Threonine dehydratase"/>
    <property type="match status" value="1"/>
</dbReference>